<reference evidence="3" key="2">
    <citation type="submission" date="2024-02" db="EMBL/GenBank/DDBJ databases">
        <title>Comparative genomics of Cryptococcus and Kwoniella reveals pathogenesis evolution and contrasting modes of karyotype evolution via chromosome fusion or intercentromeric recombination.</title>
        <authorList>
            <person name="Coelho M.A."/>
            <person name="David-Palma M."/>
            <person name="Shea T."/>
            <person name="Bowers K."/>
            <person name="McGinley-Smith S."/>
            <person name="Mohammad A.W."/>
            <person name="Gnirke A."/>
            <person name="Yurkov A.M."/>
            <person name="Nowrousian M."/>
            <person name="Sun S."/>
            <person name="Cuomo C.A."/>
            <person name="Heitman J."/>
        </authorList>
    </citation>
    <scope>NUCLEOTIDE SEQUENCE</scope>
    <source>
        <strain evidence="3">CBS 10118</strain>
    </source>
</reference>
<proteinExistence type="predicted"/>
<evidence type="ECO:0000313" key="4">
    <source>
        <dbReference type="Proteomes" id="UP000092730"/>
    </source>
</evidence>
<dbReference type="PANTHER" id="PTHR35192:SF2">
    <property type="entry name" value="APPLE DOMAIN-CONTAINING PROTEIN"/>
    <property type="match status" value="1"/>
</dbReference>
<dbReference type="InterPro" id="IPR038955">
    <property type="entry name" value="PriA/CPL1_fungi"/>
</dbReference>
<gene>
    <name evidence="3" type="ORF">I302_105347</name>
</gene>
<dbReference type="AlphaFoldDB" id="A0AAJ8K9K2"/>
<feature type="domain" description="Protein CPL1-like" evidence="2">
    <location>
        <begin position="488"/>
        <end position="556"/>
    </location>
</feature>
<keyword evidence="1" id="KW-0732">Signal</keyword>
<evidence type="ECO:0000313" key="3">
    <source>
        <dbReference type="EMBL" id="WVW83328.1"/>
    </source>
</evidence>
<dbReference type="InterPro" id="IPR048661">
    <property type="entry name" value="CPL1-like"/>
</dbReference>
<evidence type="ECO:0000256" key="1">
    <source>
        <dbReference type="SAM" id="SignalP"/>
    </source>
</evidence>
<evidence type="ECO:0000259" key="2">
    <source>
        <dbReference type="Pfam" id="PF21671"/>
    </source>
</evidence>
<keyword evidence="4" id="KW-1185">Reference proteome</keyword>
<dbReference type="Pfam" id="PF21671">
    <property type="entry name" value="CPL1-like"/>
    <property type="match status" value="2"/>
</dbReference>
<feature type="chain" id="PRO_5042610115" description="Protein CPL1-like domain-containing protein" evidence="1">
    <location>
        <begin position="24"/>
        <end position="558"/>
    </location>
</feature>
<dbReference type="GeneID" id="30213031"/>
<reference evidence="3" key="1">
    <citation type="submission" date="2013-07" db="EMBL/GenBank/DDBJ databases">
        <authorList>
            <consortium name="The Broad Institute Genome Sequencing Platform"/>
            <person name="Cuomo C."/>
            <person name="Litvintseva A."/>
            <person name="Chen Y."/>
            <person name="Heitman J."/>
            <person name="Sun S."/>
            <person name="Springer D."/>
            <person name="Dromer F."/>
            <person name="Young S.K."/>
            <person name="Zeng Q."/>
            <person name="Gargeya S."/>
            <person name="Fitzgerald M."/>
            <person name="Abouelleil A."/>
            <person name="Alvarado L."/>
            <person name="Berlin A.M."/>
            <person name="Chapman S.B."/>
            <person name="Dewar J."/>
            <person name="Goldberg J."/>
            <person name="Griggs A."/>
            <person name="Gujja S."/>
            <person name="Hansen M."/>
            <person name="Howarth C."/>
            <person name="Imamovic A."/>
            <person name="Larimer J."/>
            <person name="McCowan C."/>
            <person name="Murphy C."/>
            <person name="Pearson M."/>
            <person name="Priest M."/>
            <person name="Roberts A."/>
            <person name="Saif S."/>
            <person name="Shea T."/>
            <person name="Sykes S."/>
            <person name="Wortman J."/>
            <person name="Nusbaum C."/>
            <person name="Birren B."/>
        </authorList>
    </citation>
    <scope>NUCLEOTIDE SEQUENCE</scope>
    <source>
        <strain evidence="3">CBS 10118</strain>
    </source>
</reference>
<organism evidence="3 4">
    <name type="scientific">Kwoniella bestiolae CBS 10118</name>
    <dbReference type="NCBI Taxonomy" id="1296100"/>
    <lineage>
        <taxon>Eukaryota</taxon>
        <taxon>Fungi</taxon>
        <taxon>Dikarya</taxon>
        <taxon>Basidiomycota</taxon>
        <taxon>Agaricomycotina</taxon>
        <taxon>Tremellomycetes</taxon>
        <taxon>Tremellales</taxon>
        <taxon>Cryptococcaceae</taxon>
        <taxon>Kwoniella</taxon>
    </lineage>
</organism>
<accession>A0AAJ8K9K2</accession>
<name>A0AAJ8K9K2_9TREE</name>
<dbReference type="KEGG" id="kbi:30213031"/>
<dbReference type="Proteomes" id="UP000092730">
    <property type="component" value="Chromosome 3"/>
</dbReference>
<feature type="signal peptide" evidence="1">
    <location>
        <begin position="1"/>
        <end position="23"/>
    </location>
</feature>
<dbReference type="RefSeq" id="XP_019042923.2">
    <property type="nucleotide sequence ID" value="XM_019195210.2"/>
</dbReference>
<sequence length="558" mass="60638">MLSSLAVVTSILTVTLQGTLVNAAVGVGCFDREAIFSGAIGEYAYQNENPPQVPCNCQERGYDYTWSYSQYGGVGIYETCFCTNTVLSFTHLLNSYDYCYPGVNQESDAPVVAVATSINGWSDGPCVHPDTPLSSFHPFQVTDIYQCLTQCQAQSRPYAVLLPHRRSVTADCACFENSDLWLGEPSTSCGWENWNTFSYISQPSAFVKNQQARAKLAREGTFCPLGATACSLAQTSDSTYECIDTMSELESCGGCVYGEYTSQGPTTPTGTDCTSLTGVLNNGVACHDGRCVAFACEDGYTLIDDSKAVANYIGCFSRDVLDGRTHPSYKLWCLCTDEPPNPEYLIDGCHNPSEGTSDVTVIVPYQLAYQFVWYNCHTFIPNTPGTIVSSARDCFATCNPYSWAGVVYNPQDPSIITCRCYNYSDHPWYGTPATACLPGAWFIYNHFPQPSGAVKRRLGNRMEVRSSNALCPDGLTPCNILDGAGLAYECIDTDQELESCGGCRYGTFLSTGDQNHHSADCSAMEGVAIGGATCHKGVCLVSQCQDEYTTDGKRCVQT</sequence>
<dbReference type="EMBL" id="CP144543">
    <property type="protein sequence ID" value="WVW83328.1"/>
    <property type="molecule type" value="Genomic_DNA"/>
</dbReference>
<dbReference type="PANTHER" id="PTHR35192">
    <property type="entry name" value="PROTEIN, PUTATIVE-RELATED"/>
    <property type="match status" value="1"/>
</dbReference>
<protein>
    <recommendedName>
        <fullName evidence="2">Protein CPL1-like domain-containing protein</fullName>
    </recommendedName>
</protein>
<feature type="domain" description="Protein CPL1-like" evidence="2">
    <location>
        <begin position="240"/>
        <end position="307"/>
    </location>
</feature>